<dbReference type="Pfam" id="PF02630">
    <property type="entry name" value="SCO1-SenC"/>
    <property type="match status" value="1"/>
</dbReference>
<dbReference type="FunFam" id="3.40.30.10:FF:000013">
    <property type="entry name" value="Blast:Protein SCO1 homolog, mitochondrial"/>
    <property type="match status" value="1"/>
</dbReference>
<dbReference type="InterPro" id="IPR036249">
    <property type="entry name" value="Thioredoxin-like_sf"/>
</dbReference>
<evidence type="ECO:0000256" key="1">
    <source>
        <dbReference type="ARBA" id="ARBA00010996"/>
    </source>
</evidence>
<dbReference type="EMBL" id="CACVAV010000070">
    <property type="protein sequence ID" value="CAA6804218.1"/>
    <property type="molecule type" value="Genomic_DNA"/>
</dbReference>
<dbReference type="Gene3D" id="3.40.30.10">
    <property type="entry name" value="Glutaredoxin"/>
    <property type="match status" value="1"/>
</dbReference>
<reference evidence="7" key="1">
    <citation type="submission" date="2020-01" db="EMBL/GenBank/DDBJ databases">
        <authorList>
            <person name="Meier V. D."/>
            <person name="Meier V D."/>
        </authorList>
    </citation>
    <scope>NUCLEOTIDE SEQUENCE</scope>
    <source>
        <strain evidence="7">HLG_WM_MAG_08</strain>
    </source>
</reference>
<dbReference type="PROSITE" id="PS51352">
    <property type="entry name" value="THIOREDOXIN_2"/>
    <property type="match status" value="1"/>
</dbReference>
<dbReference type="AlphaFoldDB" id="A0A6S6SND1"/>
<evidence type="ECO:0000259" key="6">
    <source>
        <dbReference type="PROSITE" id="PS51352"/>
    </source>
</evidence>
<dbReference type="PANTHER" id="PTHR12151:SF25">
    <property type="entry name" value="LINALOOL DEHYDRATASE_ISOMERASE DOMAIN-CONTAINING PROTEIN"/>
    <property type="match status" value="1"/>
</dbReference>
<proteinExistence type="inferred from homology"/>
<keyword evidence="5" id="KW-1133">Transmembrane helix</keyword>
<dbReference type="SUPFAM" id="SSF52833">
    <property type="entry name" value="Thioredoxin-like"/>
    <property type="match status" value="1"/>
</dbReference>
<dbReference type="InterPro" id="IPR013766">
    <property type="entry name" value="Thioredoxin_domain"/>
</dbReference>
<dbReference type="PANTHER" id="PTHR12151">
    <property type="entry name" value="ELECTRON TRANSPORT PROTIN SCO1/SENC FAMILY MEMBER"/>
    <property type="match status" value="1"/>
</dbReference>
<keyword evidence="2 3" id="KW-0186">Copper</keyword>
<keyword evidence="5" id="KW-0812">Transmembrane</keyword>
<evidence type="ECO:0000256" key="3">
    <source>
        <dbReference type="PIRSR" id="PIRSR603782-1"/>
    </source>
</evidence>
<dbReference type="CDD" id="cd02968">
    <property type="entry name" value="SCO"/>
    <property type="match status" value="1"/>
</dbReference>
<dbReference type="InterPro" id="IPR003782">
    <property type="entry name" value="SCO1/SenC"/>
</dbReference>
<feature type="domain" description="Thioredoxin" evidence="6">
    <location>
        <begin position="41"/>
        <end position="203"/>
    </location>
</feature>
<feature type="transmembrane region" description="Helical" evidence="5">
    <location>
        <begin position="12"/>
        <end position="31"/>
    </location>
</feature>
<sequence>MKSLSQSIKLSRPFYIILISFIFVGGVTLSWKMQELRTVENALAAYGGDFTLEAPWGKSGLSDYQGKLVLIYFGFASCPDVCPTSLGIMKSALKLLKGSEQENIAGLFISIDPERDTPELTENYAQYFHPSFHGLSGKPEAIAQVAKQYNVLYKKMDTPESAMGYTLDHSSVTFLVDQQGVLREKIQHGATPKEVAEKLREYL</sequence>
<dbReference type="GO" id="GO:0046872">
    <property type="term" value="F:metal ion binding"/>
    <property type="evidence" value="ECO:0007669"/>
    <property type="project" value="UniProtKB-KW"/>
</dbReference>
<feature type="disulfide bond" description="Redox-active" evidence="4">
    <location>
        <begin position="78"/>
        <end position="82"/>
    </location>
</feature>
<feature type="binding site" evidence="3">
    <location>
        <position position="82"/>
    </location>
    <ligand>
        <name>Cu cation</name>
        <dbReference type="ChEBI" id="CHEBI:23378"/>
    </ligand>
</feature>
<name>A0A6S6SND1_9GAMM</name>
<feature type="binding site" evidence="3">
    <location>
        <position position="169"/>
    </location>
    <ligand>
        <name>Cu cation</name>
        <dbReference type="ChEBI" id="CHEBI:23378"/>
    </ligand>
</feature>
<gene>
    <name evidence="7" type="ORF">HELGO_WM30625</name>
</gene>
<feature type="binding site" evidence="3">
    <location>
        <position position="78"/>
    </location>
    <ligand>
        <name>Cu cation</name>
        <dbReference type="ChEBI" id="CHEBI:23378"/>
    </ligand>
</feature>
<organism evidence="7">
    <name type="scientific">uncultured Thiotrichaceae bacterium</name>
    <dbReference type="NCBI Taxonomy" id="298394"/>
    <lineage>
        <taxon>Bacteria</taxon>
        <taxon>Pseudomonadati</taxon>
        <taxon>Pseudomonadota</taxon>
        <taxon>Gammaproteobacteria</taxon>
        <taxon>Thiotrichales</taxon>
        <taxon>Thiotrichaceae</taxon>
        <taxon>environmental samples</taxon>
    </lineage>
</organism>
<evidence type="ECO:0000313" key="7">
    <source>
        <dbReference type="EMBL" id="CAA6804218.1"/>
    </source>
</evidence>
<keyword evidence="3" id="KW-0479">Metal-binding</keyword>
<protein>
    <submittedName>
        <fullName evidence="7">Cytochrome oxidase biogenesis protein Sco1/SenC/PrrC, putative copper metallochaperone</fullName>
    </submittedName>
</protein>
<comment type="similarity">
    <text evidence="1">Belongs to the SCO1/2 family.</text>
</comment>
<evidence type="ECO:0000256" key="5">
    <source>
        <dbReference type="SAM" id="Phobius"/>
    </source>
</evidence>
<evidence type="ECO:0000256" key="2">
    <source>
        <dbReference type="ARBA" id="ARBA00023008"/>
    </source>
</evidence>
<keyword evidence="5" id="KW-0472">Membrane</keyword>
<accession>A0A6S6SND1</accession>
<keyword evidence="4" id="KW-1015">Disulfide bond</keyword>
<evidence type="ECO:0000256" key="4">
    <source>
        <dbReference type="PIRSR" id="PIRSR603782-2"/>
    </source>
</evidence>